<name>A0AAV7T4Z7_PLEWA</name>
<keyword evidence="2" id="KW-1185">Reference proteome</keyword>
<gene>
    <name evidence="1" type="ORF">NDU88_003244</name>
</gene>
<evidence type="ECO:0000313" key="1">
    <source>
        <dbReference type="EMBL" id="KAJ1171381.1"/>
    </source>
</evidence>
<proteinExistence type="predicted"/>
<evidence type="ECO:0000313" key="2">
    <source>
        <dbReference type="Proteomes" id="UP001066276"/>
    </source>
</evidence>
<dbReference type="AlphaFoldDB" id="A0AAV7T4Z7"/>
<sequence>MGRHSTRSPTARLTASLPLRAHRPWLLEDVTPPSCQALSAWGEPQVSCSPSRSCRVPGHKSTSPLLRMWRALDTMGCPAVFAHPLPPQDRHASEHSF</sequence>
<dbReference type="EMBL" id="JANPWB010000007">
    <property type="protein sequence ID" value="KAJ1171381.1"/>
    <property type="molecule type" value="Genomic_DNA"/>
</dbReference>
<protein>
    <submittedName>
        <fullName evidence="1">Uncharacterized protein</fullName>
    </submittedName>
</protein>
<reference evidence="1" key="1">
    <citation type="journal article" date="2022" name="bioRxiv">
        <title>Sequencing and chromosome-scale assembly of the giantPleurodeles waltlgenome.</title>
        <authorList>
            <person name="Brown T."/>
            <person name="Elewa A."/>
            <person name="Iarovenko S."/>
            <person name="Subramanian E."/>
            <person name="Araus A.J."/>
            <person name="Petzold A."/>
            <person name="Susuki M."/>
            <person name="Suzuki K.-i.T."/>
            <person name="Hayashi T."/>
            <person name="Toyoda A."/>
            <person name="Oliveira C."/>
            <person name="Osipova E."/>
            <person name="Leigh N.D."/>
            <person name="Simon A."/>
            <person name="Yun M.H."/>
        </authorList>
    </citation>
    <scope>NUCLEOTIDE SEQUENCE</scope>
    <source>
        <strain evidence="1">20211129_DDA</strain>
        <tissue evidence="1">Liver</tissue>
    </source>
</reference>
<dbReference type="Proteomes" id="UP001066276">
    <property type="component" value="Chromosome 4_1"/>
</dbReference>
<accession>A0AAV7T4Z7</accession>
<organism evidence="1 2">
    <name type="scientific">Pleurodeles waltl</name>
    <name type="common">Iberian ribbed newt</name>
    <dbReference type="NCBI Taxonomy" id="8319"/>
    <lineage>
        <taxon>Eukaryota</taxon>
        <taxon>Metazoa</taxon>
        <taxon>Chordata</taxon>
        <taxon>Craniata</taxon>
        <taxon>Vertebrata</taxon>
        <taxon>Euteleostomi</taxon>
        <taxon>Amphibia</taxon>
        <taxon>Batrachia</taxon>
        <taxon>Caudata</taxon>
        <taxon>Salamandroidea</taxon>
        <taxon>Salamandridae</taxon>
        <taxon>Pleurodelinae</taxon>
        <taxon>Pleurodeles</taxon>
    </lineage>
</organism>
<comment type="caution">
    <text evidence="1">The sequence shown here is derived from an EMBL/GenBank/DDBJ whole genome shotgun (WGS) entry which is preliminary data.</text>
</comment>